<keyword evidence="11" id="KW-0966">Cell projection</keyword>
<dbReference type="EMBL" id="JACHEK010000005">
    <property type="protein sequence ID" value="MBB6145003.1"/>
    <property type="molecule type" value="Genomic_DNA"/>
</dbReference>
<evidence type="ECO:0000256" key="10">
    <source>
        <dbReference type="ARBA" id="ARBA00023225"/>
    </source>
</evidence>
<dbReference type="InterPro" id="IPR053716">
    <property type="entry name" value="Flag_assembly_chemotaxis_eff"/>
</dbReference>
<comment type="similarity">
    <text evidence="2">Belongs to the FliJ family.</text>
</comment>
<proteinExistence type="inferred from homology"/>
<keyword evidence="5" id="KW-1003">Cell membrane</keyword>
<dbReference type="GO" id="GO:0015031">
    <property type="term" value="P:protein transport"/>
    <property type="evidence" value="ECO:0007669"/>
    <property type="project" value="UniProtKB-KW"/>
</dbReference>
<keyword evidence="4" id="KW-0813">Transport</keyword>
<keyword evidence="11" id="KW-0282">Flagellum</keyword>
<dbReference type="GO" id="GO:0005886">
    <property type="term" value="C:plasma membrane"/>
    <property type="evidence" value="ECO:0007669"/>
    <property type="project" value="UniProtKB-SubCell"/>
</dbReference>
<name>A0A841JUC5_9BACT</name>
<evidence type="ECO:0000256" key="4">
    <source>
        <dbReference type="ARBA" id="ARBA00022448"/>
    </source>
</evidence>
<dbReference type="Proteomes" id="UP000538666">
    <property type="component" value="Unassembled WGS sequence"/>
</dbReference>
<sequence length="145" mass="17060">MGFQFPLATVLRVRESIEKREERALQKILIEITRVTQMIEALNAMIAGAHIDREDAMRLMIPAGHLHTMQWEMQSAAEKKQTLLQILQTLEQQRGEQMKAYQAAHRDRETLTDMMDRQRGLYDLEQNRAQQKRLDDIVIARHHRS</sequence>
<dbReference type="GO" id="GO:0006935">
    <property type="term" value="P:chemotaxis"/>
    <property type="evidence" value="ECO:0007669"/>
    <property type="project" value="UniProtKB-KW"/>
</dbReference>
<dbReference type="Gene3D" id="1.10.287.1700">
    <property type="match status" value="1"/>
</dbReference>
<evidence type="ECO:0000256" key="3">
    <source>
        <dbReference type="ARBA" id="ARBA00020392"/>
    </source>
</evidence>
<keyword evidence="11" id="KW-0969">Cilium</keyword>
<protein>
    <recommendedName>
        <fullName evidence="3">Flagellar FliJ protein</fullName>
    </recommendedName>
</protein>
<dbReference type="Pfam" id="PF02050">
    <property type="entry name" value="FliJ"/>
    <property type="match status" value="1"/>
</dbReference>
<keyword evidence="9" id="KW-0472">Membrane</keyword>
<reference evidence="11 12" key="1">
    <citation type="submission" date="2020-08" db="EMBL/GenBank/DDBJ databases">
        <title>Genomic Encyclopedia of Type Strains, Phase IV (KMG-IV): sequencing the most valuable type-strain genomes for metagenomic binning, comparative biology and taxonomic classification.</title>
        <authorList>
            <person name="Goeker M."/>
        </authorList>
    </citation>
    <scope>NUCLEOTIDE SEQUENCE [LARGE SCALE GENOMIC DNA]</scope>
    <source>
        <strain evidence="11 12">DSM 103733</strain>
    </source>
</reference>
<evidence type="ECO:0000313" key="12">
    <source>
        <dbReference type="Proteomes" id="UP000538666"/>
    </source>
</evidence>
<dbReference type="GO" id="GO:0071973">
    <property type="term" value="P:bacterial-type flagellum-dependent cell motility"/>
    <property type="evidence" value="ECO:0007669"/>
    <property type="project" value="InterPro"/>
</dbReference>
<dbReference type="AlphaFoldDB" id="A0A841JUC5"/>
<keyword evidence="6" id="KW-0145">Chemotaxis</keyword>
<comment type="subcellular location">
    <subcellularLocation>
        <location evidence="1">Cell membrane</location>
        <topology evidence="1">Peripheral membrane protein</topology>
        <orientation evidence="1">Cytoplasmic side</orientation>
    </subcellularLocation>
</comment>
<evidence type="ECO:0000256" key="9">
    <source>
        <dbReference type="ARBA" id="ARBA00023136"/>
    </source>
</evidence>
<gene>
    <name evidence="11" type="ORF">HNQ77_002959</name>
</gene>
<keyword evidence="12" id="KW-1185">Reference proteome</keyword>
<dbReference type="InterPro" id="IPR012823">
    <property type="entry name" value="Flagell_FliJ"/>
</dbReference>
<dbReference type="OrthoDB" id="9898927at2"/>
<keyword evidence="7" id="KW-1005">Bacterial flagellum biogenesis</keyword>
<evidence type="ECO:0000256" key="8">
    <source>
        <dbReference type="ARBA" id="ARBA00022927"/>
    </source>
</evidence>
<evidence type="ECO:0000256" key="5">
    <source>
        <dbReference type="ARBA" id="ARBA00022475"/>
    </source>
</evidence>
<dbReference type="GO" id="GO:0044781">
    <property type="term" value="P:bacterial-type flagellum organization"/>
    <property type="evidence" value="ECO:0007669"/>
    <property type="project" value="UniProtKB-KW"/>
</dbReference>
<organism evidence="11 12">
    <name type="scientific">Silvibacterium bohemicum</name>
    <dbReference type="NCBI Taxonomy" id="1577686"/>
    <lineage>
        <taxon>Bacteria</taxon>
        <taxon>Pseudomonadati</taxon>
        <taxon>Acidobacteriota</taxon>
        <taxon>Terriglobia</taxon>
        <taxon>Terriglobales</taxon>
        <taxon>Acidobacteriaceae</taxon>
        <taxon>Silvibacterium</taxon>
    </lineage>
</organism>
<evidence type="ECO:0000256" key="7">
    <source>
        <dbReference type="ARBA" id="ARBA00022795"/>
    </source>
</evidence>
<evidence type="ECO:0000313" key="11">
    <source>
        <dbReference type="EMBL" id="MBB6145003.1"/>
    </source>
</evidence>
<evidence type="ECO:0000256" key="1">
    <source>
        <dbReference type="ARBA" id="ARBA00004413"/>
    </source>
</evidence>
<accession>A0A841JUC5</accession>
<dbReference type="GO" id="GO:0009288">
    <property type="term" value="C:bacterial-type flagellum"/>
    <property type="evidence" value="ECO:0007669"/>
    <property type="project" value="InterPro"/>
</dbReference>
<keyword evidence="10" id="KW-1006">Bacterial flagellum protein export</keyword>
<comment type="caution">
    <text evidence="11">The sequence shown here is derived from an EMBL/GenBank/DDBJ whole genome shotgun (WGS) entry which is preliminary data.</text>
</comment>
<evidence type="ECO:0000256" key="6">
    <source>
        <dbReference type="ARBA" id="ARBA00022500"/>
    </source>
</evidence>
<dbReference type="RefSeq" id="WP_050059461.1">
    <property type="nucleotide sequence ID" value="NZ_JACHEK010000005.1"/>
</dbReference>
<evidence type="ECO:0000256" key="2">
    <source>
        <dbReference type="ARBA" id="ARBA00010004"/>
    </source>
</evidence>
<keyword evidence="8" id="KW-0653">Protein transport</keyword>